<dbReference type="InterPro" id="IPR015946">
    <property type="entry name" value="KH_dom-like_a/b"/>
</dbReference>
<proteinExistence type="predicted"/>
<dbReference type="Pfam" id="PF02566">
    <property type="entry name" value="OsmC"/>
    <property type="match status" value="1"/>
</dbReference>
<evidence type="ECO:0000313" key="2">
    <source>
        <dbReference type="EMBL" id="OWK28529.1"/>
    </source>
</evidence>
<dbReference type="AlphaFoldDB" id="A0A245ZFN0"/>
<dbReference type="PANTHER" id="PTHR42830:SF2">
    <property type="entry name" value="OSMC_OHR FAMILY PROTEIN"/>
    <property type="match status" value="1"/>
</dbReference>
<feature type="region of interest" description="Disordered" evidence="1">
    <location>
        <begin position="23"/>
        <end position="51"/>
    </location>
</feature>
<evidence type="ECO:0000313" key="3">
    <source>
        <dbReference type="Proteomes" id="UP000197783"/>
    </source>
</evidence>
<dbReference type="EMBL" id="NBBJ01000005">
    <property type="protein sequence ID" value="OWK28529.1"/>
    <property type="molecule type" value="Genomic_DNA"/>
</dbReference>
<dbReference type="SUPFAM" id="SSF82784">
    <property type="entry name" value="OsmC-like"/>
    <property type="match status" value="1"/>
</dbReference>
<name>A0A245ZFN0_9SPHN</name>
<accession>A0A245ZFN0</accession>
<dbReference type="InterPro" id="IPR003718">
    <property type="entry name" value="OsmC/Ohr_fam"/>
</dbReference>
<reference evidence="2 3" key="1">
    <citation type="submission" date="2017-03" db="EMBL/GenBank/DDBJ databases">
        <title>Genome sequence of Sphingomonas mucosissima DSM 17494.</title>
        <authorList>
            <person name="Poehlein A."/>
            <person name="Wuebbeler J.H."/>
            <person name="Steinbuechel A."/>
            <person name="Daniel R."/>
        </authorList>
    </citation>
    <scope>NUCLEOTIDE SEQUENCE [LARGE SCALE GENOMIC DNA]</scope>
    <source>
        <strain evidence="2 3">DSM 17494</strain>
    </source>
</reference>
<dbReference type="PANTHER" id="PTHR42830">
    <property type="entry name" value="OSMOTICALLY INDUCIBLE FAMILY PROTEIN"/>
    <property type="match status" value="1"/>
</dbReference>
<dbReference type="RefSeq" id="WP_088334487.1">
    <property type="nucleotide sequence ID" value="NZ_NBBJ01000005.1"/>
</dbReference>
<sequence length="155" mass="16936">MKMHSYIVELEWTGNAGRGTRTLSSYGREHRISSRGKPPIDGSSDPSFRGDPKRWNPEELLVASLAACHKLWYLGLCAQAGVIVESYTDRPEGVMIEEASGAGQFESVTLRPHVIISQGSSADLARALHENAHEMCFIARSVNFPVRAAPTIATV</sequence>
<dbReference type="InterPro" id="IPR052707">
    <property type="entry name" value="OsmC_Ohr_Peroxiredoxin"/>
</dbReference>
<dbReference type="OrthoDB" id="9795405at2"/>
<keyword evidence="3" id="KW-1185">Reference proteome</keyword>
<dbReference type="Proteomes" id="UP000197783">
    <property type="component" value="Unassembled WGS sequence"/>
</dbReference>
<dbReference type="Gene3D" id="3.30.300.20">
    <property type="match status" value="1"/>
</dbReference>
<gene>
    <name evidence="2" type="ORF">SPMU_27900</name>
</gene>
<organism evidence="2 3">
    <name type="scientific">Sphingomonas mucosissima</name>
    <dbReference type="NCBI Taxonomy" id="370959"/>
    <lineage>
        <taxon>Bacteria</taxon>
        <taxon>Pseudomonadati</taxon>
        <taxon>Pseudomonadota</taxon>
        <taxon>Alphaproteobacteria</taxon>
        <taxon>Sphingomonadales</taxon>
        <taxon>Sphingomonadaceae</taxon>
        <taxon>Sphingomonas</taxon>
    </lineage>
</organism>
<comment type="caution">
    <text evidence="2">The sequence shown here is derived from an EMBL/GenBank/DDBJ whole genome shotgun (WGS) entry which is preliminary data.</text>
</comment>
<dbReference type="InterPro" id="IPR036102">
    <property type="entry name" value="OsmC/Ohrsf"/>
</dbReference>
<protein>
    <submittedName>
        <fullName evidence="2">OsmC-like protein</fullName>
    </submittedName>
</protein>
<evidence type="ECO:0000256" key="1">
    <source>
        <dbReference type="SAM" id="MobiDB-lite"/>
    </source>
</evidence>